<dbReference type="SUPFAM" id="SSF52540">
    <property type="entry name" value="P-loop containing nucleoside triphosphate hydrolases"/>
    <property type="match status" value="1"/>
</dbReference>
<reference evidence="2 3" key="1">
    <citation type="journal article" date="2022" name="Nat. Plants">
        <title>Genomes of leafy and leafless Platanthera orchids illuminate the evolution of mycoheterotrophy.</title>
        <authorList>
            <person name="Li M.H."/>
            <person name="Liu K.W."/>
            <person name="Li Z."/>
            <person name="Lu H.C."/>
            <person name="Ye Q.L."/>
            <person name="Zhang D."/>
            <person name="Wang J.Y."/>
            <person name="Li Y.F."/>
            <person name="Zhong Z.M."/>
            <person name="Liu X."/>
            <person name="Yu X."/>
            <person name="Liu D.K."/>
            <person name="Tu X.D."/>
            <person name="Liu B."/>
            <person name="Hao Y."/>
            <person name="Liao X.Y."/>
            <person name="Jiang Y.T."/>
            <person name="Sun W.H."/>
            <person name="Chen J."/>
            <person name="Chen Y.Q."/>
            <person name="Ai Y."/>
            <person name="Zhai J.W."/>
            <person name="Wu S.S."/>
            <person name="Zhou Z."/>
            <person name="Hsiao Y.Y."/>
            <person name="Wu W.L."/>
            <person name="Chen Y.Y."/>
            <person name="Lin Y.F."/>
            <person name="Hsu J.L."/>
            <person name="Li C.Y."/>
            <person name="Wang Z.W."/>
            <person name="Zhao X."/>
            <person name="Zhong W.Y."/>
            <person name="Ma X.K."/>
            <person name="Ma L."/>
            <person name="Huang J."/>
            <person name="Chen G.Z."/>
            <person name="Huang M.Z."/>
            <person name="Huang L."/>
            <person name="Peng D.H."/>
            <person name="Luo Y.B."/>
            <person name="Zou S.Q."/>
            <person name="Chen S.P."/>
            <person name="Lan S."/>
            <person name="Tsai W.C."/>
            <person name="Van de Peer Y."/>
            <person name="Liu Z.J."/>
        </authorList>
    </citation>
    <scope>NUCLEOTIDE SEQUENCE [LARGE SCALE GENOMIC DNA]</scope>
    <source>
        <strain evidence="2">Lor287</strain>
    </source>
</reference>
<dbReference type="AlphaFoldDB" id="A0AAP0G5G3"/>
<organism evidence="2 3">
    <name type="scientific">Platanthera zijinensis</name>
    <dbReference type="NCBI Taxonomy" id="2320716"/>
    <lineage>
        <taxon>Eukaryota</taxon>
        <taxon>Viridiplantae</taxon>
        <taxon>Streptophyta</taxon>
        <taxon>Embryophyta</taxon>
        <taxon>Tracheophyta</taxon>
        <taxon>Spermatophyta</taxon>
        <taxon>Magnoliopsida</taxon>
        <taxon>Liliopsida</taxon>
        <taxon>Asparagales</taxon>
        <taxon>Orchidaceae</taxon>
        <taxon>Orchidoideae</taxon>
        <taxon>Orchideae</taxon>
        <taxon>Orchidinae</taxon>
        <taxon>Platanthera</taxon>
    </lineage>
</organism>
<dbReference type="GO" id="GO:0005634">
    <property type="term" value="C:nucleus"/>
    <property type="evidence" value="ECO:0007669"/>
    <property type="project" value="InterPro"/>
</dbReference>
<accession>A0AAP0G5G3</accession>
<dbReference type="PANTHER" id="PTHR13413">
    <property type="entry name" value="YLP MOTIF CONTAINING PROTEIN NUCLEAR PROTEIN ZAP"/>
    <property type="match status" value="1"/>
</dbReference>
<feature type="compositionally biased region" description="Basic and acidic residues" evidence="1">
    <location>
        <begin position="163"/>
        <end position="182"/>
    </location>
</feature>
<proteinExistence type="predicted"/>
<dbReference type="EMBL" id="JBBWWQ010000009">
    <property type="protein sequence ID" value="KAK8938397.1"/>
    <property type="molecule type" value="Genomic_DNA"/>
</dbReference>
<dbReference type="InterPro" id="IPR027417">
    <property type="entry name" value="P-loop_NTPase"/>
</dbReference>
<evidence type="ECO:0008006" key="4">
    <source>
        <dbReference type="Google" id="ProtNLM"/>
    </source>
</evidence>
<feature type="compositionally biased region" description="Basic and acidic residues" evidence="1">
    <location>
        <begin position="189"/>
        <end position="202"/>
    </location>
</feature>
<name>A0AAP0G5G3_9ASPA</name>
<dbReference type="GO" id="GO:0032204">
    <property type="term" value="P:regulation of telomere maintenance"/>
    <property type="evidence" value="ECO:0007669"/>
    <property type="project" value="TreeGrafter"/>
</dbReference>
<keyword evidence="3" id="KW-1185">Reference proteome</keyword>
<feature type="compositionally biased region" description="Basic and acidic residues" evidence="1">
    <location>
        <begin position="87"/>
        <end position="99"/>
    </location>
</feature>
<protein>
    <recommendedName>
        <fullName evidence="4">YLP motif-containing protein 1</fullName>
    </recommendedName>
</protein>
<feature type="compositionally biased region" description="Pro residues" evidence="1">
    <location>
        <begin position="269"/>
        <end position="292"/>
    </location>
</feature>
<dbReference type="Gene3D" id="3.40.50.300">
    <property type="entry name" value="P-loop containing nucleotide triphosphate hydrolases"/>
    <property type="match status" value="1"/>
</dbReference>
<feature type="region of interest" description="Disordered" evidence="1">
    <location>
        <begin position="1"/>
        <end position="33"/>
    </location>
</feature>
<evidence type="ECO:0000256" key="1">
    <source>
        <dbReference type="SAM" id="MobiDB-lite"/>
    </source>
</evidence>
<feature type="region of interest" description="Disordered" evidence="1">
    <location>
        <begin position="262"/>
        <end position="292"/>
    </location>
</feature>
<dbReference type="Proteomes" id="UP001418222">
    <property type="component" value="Unassembled WGS sequence"/>
</dbReference>
<comment type="caution">
    <text evidence="2">The sequence shown here is derived from an EMBL/GenBank/DDBJ whole genome shotgun (WGS) entry which is preliminary data.</text>
</comment>
<feature type="region of interest" description="Disordered" evidence="1">
    <location>
        <begin position="87"/>
        <end position="107"/>
    </location>
</feature>
<dbReference type="FunFam" id="3.40.50.300:FF:000978">
    <property type="entry name" value="YLP motif-containing protein 1 isoform X3"/>
    <property type="match status" value="1"/>
</dbReference>
<dbReference type="PANTHER" id="PTHR13413:SF0">
    <property type="entry name" value="YLP MOTIF-CONTAINING PROTEIN 1"/>
    <property type="match status" value="1"/>
</dbReference>
<dbReference type="InterPro" id="IPR026314">
    <property type="entry name" value="YLP_motif_con_p1"/>
</dbReference>
<feature type="region of interest" description="Disordered" evidence="1">
    <location>
        <begin position="163"/>
        <end position="202"/>
    </location>
</feature>
<evidence type="ECO:0000313" key="2">
    <source>
        <dbReference type="EMBL" id="KAK8938397.1"/>
    </source>
</evidence>
<gene>
    <name evidence="2" type="ORF">KSP39_PZI010903</name>
</gene>
<sequence length="1105" mass="124845">MHRARAKPAWMRSKAAREHRAQANPLRSPPCDMAPTSVKSGLSPFGIKCWHNHPPHSLPSLPIVLTYTNLVNTYKNVTLHTDGWLQENRKAGSDPKRLGGGDGSPRAADELAFDLASEGATVGDGRGKAAGSAAPLASRWRPWGSGGRAGALLAVTARRRLRESGRRDRSLGRAPAAEEGRPARPLPRPHADGRGDGRRRREEGASVIQILMDNSWHFRPISDHQLCPVCFIPHYPFCLQPTTFAGDNYRFFSDLRSSQLQRPFHNQSHPPPFLAPPLNEPAPLQPPFLPPPFLHDEAREMETFRKRMRMEDPVIGILPPFEPFRTLSVENERRLNLIRSHGREGTALVQDGHQWNNTSDHRIDRHIYDFVGKHFSSCGIDHELPESEFDHRHDYSQSNAYEGNRNQPIYSLDREDRFIHNDRRGFEPVEFEQDRRRMFDPQIGNYYPYDRSAQFDKKSLKTPFHKFEESLCGSENFIPSSPRESFLKDSYRPASYSTNDDKLLGVGNFHDKQQSHTLLSTFPPLPTDHYRPEHRHQNHAIQNEMERKSEFYNMQVEEPRASFHHWPPIPVEIHKSLDSQAYPAVEQLDFHTGMETGYAPAYPSVSLQPLFPIQADASFSHLQVSSSVSATVSVASSVGGDTLAKRKVSSQGSRSLPQDEFHNEPHVQTSNGFSIEGSPFIPQSLSKLDEQGASFPVKHSWEEKPTHVDASHLFKLPHRASRPDHIVIILRGLPGSGKSYLAKALRDIEVENGGSAPRIHAMDDYFMMEVEKVEDKDGFKSSSSVRSKKQMTKKVIEYCYEPEMEEAYRSSMLKAFKKTLDDGIFNLVIVDDRNLRVADFAQFWAIAKRSRFEVYLLDATYKDPAGCAARNIHGFKLADIEKMARQWEEAPPLYLHLNIQSLFGGDDSINHSILEVDMDADDTSGDGEANQSEETDGWTSNEVRLWCAREPLRRAPEACLGHIARLSRAEKNDPQESKWSKDLSVNLHDSKSTIANASALSGLIQAYGKDAKFIHWGDKVETNGFSIGANRKQSASSLIIGPGAGYNLKSNPLPEENPVAETTVKASNDTKRRIYEQLRAERESFRAIFERRRHRVGGLWDADDE</sequence>
<evidence type="ECO:0000313" key="3">
    <source>
        <dbReference type="Proteomes" id="UP001418222"/>
    </source>
</evidence>
<feature type="region of interest" description="Disordered" evidence="1">
    <location>
        <begin position="644"/>
        <end position="673"/>
    </location>
</feature>